<evidence type="ECO:0000313" key="5">
    <source>
        <dbReference type="EMBL" id="MPN00502.1"/>
    </source>
</evidence>
<dbReference type="InterPro" id="IPR050959">
    <property type="entry name" value="MarA-like"/>
</dbReference>
<dbReference type="Pfam" id="PF12833">
    <property type="entry name" value="HTH_18"/>
    <property type="match status" value="1"/>
</dbReference>
<dbReference type="SMART" id="SM00342">
    <property type="entry name" value="HTH_ARAC"/>
    <property type="match status" value="1"/>
</dbReference>
<keyword evidence="1" id="KW-0805">Transcription regulation</keyword>
<dbReference type="InterPro" id="IPR020449">
    <property type="entry name" value="Tscrpt_reg_AraC-type_HTH"/>
</dbReference>
<feature type="domain" description="HTH araC/xylS-type" evidence="4">
    <location>
        <begin position="7"/>
        <end position="104"/>
    </location>
</feature>
<keyword evidence="3" id="KW-0804">Transcription</keyword>
<dbReference type="AlphaFoldDB" id="A0A645EGU7"/>
<dbReference type="GO" id="GO:0003700">
    <property type="term" value="F:DNA-binding transcription factor activity"/>
    <property type="evidence" value="ECO:0007669"/>
    <property type="project" value="InterPro"/>
</dbReference>
<dbReference type="InterPro" id="IPR018062">
    <property type="entry name" value="HTH_AraC-typ_CS"/>
</dbReference>
<dbReference type="InterPro" id="IPR018060">
    <property type="entry name" value="HTH_AraC"/>
</dbReference>
<accession>A0A645EGU7</accession>
<sequence>MSIELIQKTIDYIDENIQEEITVDTLARIAGFSTYHYYRLFNSMIGLPVMEYVTKRKLQFALYELSNGKRIIDIAMNYGFETHAGFTKAFKRYYGYPPNLYRIHSPDNFLYLLGDKLC</sequence>
<keyword evidence="2" id="KW-0238">DNA-binding</keyword>
<dbReference type="InterPro" id="IPR009057">
    <property type="entry name" value="Homeodomain-like_sf"/>
</dbReference>
<dbReference type="Gene3D" id="1.10.10.60">
    <property type="entry name" value="Homeodomain-like"/>
    <property type="match status" value="2"/>
</dbReference>
<dbReference type="EMBL" id="VSSQ01046541">
    <property type="protein sequence ID" value="MPN00502.1"/>
    <property type="molecule type" value="Genomic_DNA"/>
</dbReference>
<evidence type="ECO:0000259" key="4">
    <source>
        <dbReference type="PROSITE" id="PS01124"/>
    </source>
</evidence>
<dbReference type="PANTHER" id="PTHR47504:SF5">
    <property type="entry name" value="RIGHT ORIGIN-BINDING PROTEIN"/>
    <property type="match status" value="1"/>
</dbReference>
<name>A0A645EGU7_9ZZZZ</name>
<comment type="caution">
    <text evidence="5">The sequence shown here is derived from an EMBL/GenBank/DDBJ whole genome shotgun (WGS) entry which is preliminary data.</text>
</comment>
<dbReference type="PROSITE" id="PS00041">
    <property type="entry name" value="HTH_ARAC_FAMILY_1"/>
    <property type="match status" value="1"/>
</dbReference>
<dbReference type="PROSITE" id="PS01124">
    <property type="entry name" value="HTH_ARAC_FAMILY_2"/>
    <property type="match status" value="1"/>
</dbReference>
<proteinExistence type="predicted"/>
<evidence type="ECO:0000256" key="2">
    <source>
        <dbReference type="ARBA" id="ARBA00023125"/>
    </source>
</evidence>
<reference evidence="5" key="1">
    <citation type="submission" date="2019-08" db="EMBL/GenBank/DDBJ databases">
        <authorList>
            <person name="Kucharzyk K."/>
            <person name="Murdoch R.W."/>
            <person name="Higgins S."/>
            <person name="Loffler F."/>
        </authorList>
    </citation>
    <scope>NUCLEOTIDE SEQUENCE</scope>
</reference>
<evidence type="ECO:0000256" key="1">
    <source>
        <dbReference type="ARBA" id="ARBA00023015"/>
    </source>
</evidence>
<dbReference type="SUPFAM" id="SSF46689">
    <property type="entry name" value="Homeodomain-like"/>
    <property type="match status" value="2"/>
</dbReference>
<protein>
    <submittedName>
        <fullName evidence="5">Regulatory protein SoxS</fullName>
    </submittedName>
</protein>
<gene>
    <name evidence="5" type="primary">soxS_1</name>
    <name evidence="5" type="ORF">SDC9_147697</name>
</gene>
<organism evidence="5">
    <name type="scientific">bioreactor metagenome</name>
    <dbReference type="NCBI Taxonomy" id="1076179"/>
    <lineage>
        <taxon>unclassified sequences</taxon>
        <taxon>metagenomes</taxon>
        <taxon>ecological metagenomes</taxon>
    </lineage>
</organism>
<dbReference type="GO" id="GO:0043565">
    <property type="term" value="F:sequence-specific DNA binding"/>
    <property type="evidence" value="ECO:0007669"/>
    <property type="project" value="InterPro"/>
</dbReference>
<dbReference type="PRINTS" id="PR00032">
    <property type="entry name" value="HTHARAC"/>
</dbReference>
<dbReference type="PANTHER" id="PTHR47504">
    <property type="entry name" value="RIGHT ORIGIN-BINDING PROTEIN"/>
    <property type="match status" value="1"/>
</dbReference>
<evidence type="ECO:0000256" key="3">
    <source>
        <dbReference type="ARBA" id="ARBA00023163"/>
    </source>
</evidence>